<evidence type="ECO:0000313" key="5">
    <source>
        <dbReference type="Proteomes" id="UP001601992"/>
    </source>
</evidence>
<dbReference type="Pfam" id="PF00012">
    <property type="entry name" value="HSP70"/>
    <property type="match status" value="2"/>
</dbReference>
<dbReference type="EMBL" id="JBIAQY010000008">
    <property type="protein sequence ID" value="MFF3570740.1"/>
    <property type="molecule type" value="Genomic_DNA"/>
</dbReference>
<reference evidence="4 5" key="1">
    <citation type="submission" date="2024-10" db="EMBL/GenBank/DDBJ databases">
        <title>The Natural Products Discovery Center: Release of the First 8490 Sequenced Strains for Exploring Actinobacteria Biosynthetic Diversity.</title>
        <authorList>
            <person name="Kalkreuter E."/>
            <person name="Kautsar S.A."/>
            <person name="Yang D."/>
            <person name="Bader C.D."/>
            <person name="Teijaro C.N."/>
            <person name="Fluegel L."/>
            <person name="Davis C.M."/>
            <person name="Simpson J.R."/>
            <person name="Lauterbach L."/>
            <person name="Steele A.D."/>
            <person name="Gui C."/>
            <person name="Meng S."/>
            <person name="Li G."/>
            <person name="Viehrig K."/>
            <person name="Ye F."/>
            <person name="Su P."/>
            <person name="Kiefer A.F."/>
            <person name="Nichols A."/>
            <person name="Cepeda A.J."/>
            <person name="Yan W."/>
            <person name="Fan B."/>
            <person name="Jiang Y."/>
            <person name="Adhikari A."/>
            <person name="Zheng C.-J."/>
            <person name="Schuster L."/>
            <person name="Cowan T.M."/>
            <person name="Smanski M.J."/>
            <person name="Chevrette M.G."/>
            <person name="De Carvalho L.P.S."/>
            <person name="Shen B."/>
        </authorList>
    </citation>
    <scope>NUCLEOTIDE SEQUENCE [LARGE SCALE GENOMIC DNA]</scope>
    <source>
        <strain evidence="4 5">NPDC002593</strain>
    </source>
</reference>
<accession>A0ABW6S5R3</accession>
<dbReference type="SUPFAM" id="SSF53067">
    <property type="entry name" value="Actin-like ATPase domain"/>
    <property type="match status" value="1"/>
</dbReference>
<dbReference type="Gene3D" id="3.90.640.10">
    <property type="entry name" value="Actin, Chain A, domain 4"/>
    <property type="match status" value="1"/>
</dbReference>
<sequence length="367" mass="37987">MTVGLGISIGTVNTVCAVAGESGRAAHRNKRKGVPTAWRTTLTFDSAGVARVGRIPKHGRALAEFADLSQRSTPTARVGNRTLTAADLVATVAQGVIAETLGAEPDEDVALAMTHPVGYSDEQVGELRAALETVGLARAELICEPVAAAAWFEATQVPVTPGLMLVYDLGGSGLTVTMVRVGAGAPDNRMVGTSVRSSEYGGRGFGALMTKRASRLASPRSLTDSDVAISALRSIHVLRSVDLVYKCLRTADVTMADVDRVLVIGGAARPREVAQVLGEELARPVIVAADPERTIAEGAAILAQRAAEAAHGTVERRRLRSAWSQRRLVRVAAAVLIAGGGAMAGVVVPEAAVAAGSVQAGLVPLDR</sequence>
<keyword evidence="3" id="KW-0143">Chaperone</keyword>
<evidence type="ECO:0000313" key="4">
    <source>
        <dbReference type="EMBL" id="MFF3570740.1"/>
    </source>
</evidence>
<evidence type="ECO:0000256" key="2">
    <source>
        <dbReference type="ARBA" id="ARBA00022840"/>
    </source>
</evidence>
<protein>
    <submittedName>
        <fullName evidence="4">Hsp70 family protein</fullName>
    </submittedName>
</protein>
<keyword evidence="5" id="KW-1185">Reference proteome</keyword>
<evidence type="ECO:0000256" key="3">
    <source>
        <dbReference type="ARBA" id="ARBA00023186"/>
    </source>
</evidence>
<dbReference type="PANTHER" id="PTHR19375">
    <property type="entry name" value="HEAT SHOCK PROTEIN 70KDA"/>
    <property type="match status" value="1"/>
</dbReference>
<gene>
    <name evidence="4" type="ORF">ACFYXQ_23435</name>
</gene>
<keyword evidence="2" id="KW-0067">ATP-binding</keyword>
<dbReference type="Proteomes" id="UP001601992">
    <property type="component" value="Unassembled WGS sequence"/>
</dbReference>
<dbReference type="InterPro" id="IPR013126">
    <property type="entry name" value="Hsp_70_fam"/>
</dbReference>
<dbReference type="Gene3D" id="3.30.420.40">
    <property type="match status" value="4"/>
</dbReference>
<dbReference type="RefSeq" id="WP_051192852.1">
    <property type="nucleotide sequence ID" value="NZ_JBIAQY010000008.1"/>
</dbReference>
<keyword evidence="1" id="KW-0547">Nucleotide-binding</keyword>
<name>A0ABW6S5R3_9NOCA</name>
<organism evidence="4 5">
    <name type="scientific">Nocardia jiangxiensis</name>
    <dbReference type="NCBI Taxonomy" id="282685"/>
    <lineage>
        <taxon>Bacteria</taxon>
        <taxon>Bacillati</taxon>
        <taxon>Actinomycetota</taxon>
        <taxon>Actinomycetes</taxon>
        <taxon>Mycobacteriales</taxon>
        <taxon>Nocardiaceae</taxon>
        <taxon>Nocardia</taxon>
    </lineage>
</organism>
<comment type="caution">
    <text evidence="4">The sequence shown here is derived from an EMBL/GenBank/DDBJ whole genome shotgun (WGS) entry which is preliminary data.</text>
</comment>
<dbReference type="InterPro" id="IPR043129">
    <property type="entry name" value="ATPase_NBD"/>
</dbReference>
<evidence type="ECO:0000256" key="1">
    <source>
        <dbReference type="ARBA" id="ARBA00022741"/>
    </source>
</evidence>
<proteinExistence type="predicted"/>